<reference evidence="2" key="1">
    <citation type="journal article" date="2024" name="Front. Bioeng. Biotechnol.">
        <title>Genome-scale model development and genomic sequencing of the oleaginous clade Lipomyces.</title>
        <authorList>
            <person name="Czajka J.J."/>
            <person name="Han Y."/>
            <person name="Kim J."/>
            <person name="Mondo S.J."/>
            <person name="Hofstad B.A."/>
            <person name="Robles A."/>
            <person name="Haridas S."/>
            <person name="Riley R."/>
            <person name="LaButti K."/>
            <person name="Pangilinan J."/>
            <person name="Andreopoulos W."/>
            <person name="Lipzen A."/>
            <person name="Yan J."/>
            <person name="Wang M."/>
            <person name="Ng V."/>
            <person name="Grigoriev I.V."/>
            <person name="Spatafora J.W."/>
            <person name="Magnuson J.K."/>
            <person name="Baker S.E."/>
            <person name="Pomraning K.R."/>
        </authorList>
    </citation>
    <scope>NUCLEOTIDE SEQUENCE [LARGE SCALE GENOMIC DNA]</scope>
    <source>
        <strain evidence="2">CBS 10300</strain>
    </source>
</reference>
<gene>
    <name evidence="1" type="ORF">V1517DRAFT_334213</name>
</gene>
<proteinExistence type="predicted"/>
<comment type="caution">
    <text evidence="1">The sequence shown here is derived from an EMBL/GenBank/DDBJ whole genome shotgun (WGS) entry which is preliminary data.</text>
</comment>
<accession>A0ACC3TD55</accession>
<name>A0ACC3TD55_9ASCO</name>
<sequence length="362" mass="40751">MNLCPGRLAGINSSEPTFWLYLKGLFDMETTSENPPEPDLVDLFVEFLRHVPSPDTTSDNGPSGDRTSVTASLSSSFLHQLNPLLRARLAFNIQAFPLNKSDIAIENFDNERILETARHQWAELLSWPNPSSAPVPELGPILARKLYESRDLLLAETEDQRSGNGDNGKVEIRGFARPDVETFLASAWLPETGVEIVWNWDNTERAWRVNEVKLALVDSDAGGFGDLDYVRESRAKTWATDMSEAITGVHGLTVNEQGEEIRDDDDDSYWREYDKSLEGENEEKEPVPKQESNTGEAEDDDYYNRYDNVTTALSSDLPQKAADRSPVHIHILRTVRSLRELARDSGISQDEFTDLMSMGLQE</sequence>
<protein>
    <submittedName>
        <fullName evidence="1">Uncharacterized protein</fullName>
    </submittedName>
</protein>
<evidence type="ECO:0000313" key="1">
    <source>
        <dbReference type="EMBL" id="KAK9318925.1"/>
    </source>
</evidence>
<dbReference type="Proteomes" id="UP001489719">
    <property type="component" value="Unassembled WGS sequence"/>
</dbReference>
<evidence type="ECO:0000313" key="2">
    <source>
        <dbReference type="Proteomes" id="UP001489719"/>
    </source>
</evidence>
<dbReference type="EMBL" id="MU970264">
    <property type="protein sequence ID" value="KAK9318925.1"/>
    <property type="molecule type" value="Genomic_DNA"/>
</dbReference>
<keyword evidence="2" id="KW-1185">Reference proteome</keyword>
<organism evidence="1 2">
    <name type="scientific">Lipomyces orientalis</name>
    <dbReference type="NCBI Taxonomy" id="1233043"/>
    <lineage>
        <taxon>Eukaryota</taxon>
        <taxon>Fungi</taxon>
        <taxon>Dikarya</taxon>
        <taxon>Ascomycota</taxon>
        <taxon>Saccharomycotina</taxon>
        <taxon>Lipomycetes</taxon>
        <taxon>Lipomycetales</taxon>
        <taxon>Lipomycetaceae</taxon>
        <taxon>Lipomyces</taxon>
    </lineage>
</organism>